<proteinExistence type="predicted"/>
<dbReference type="RefSeq" id="WP_261760273.1">
    <property type="nucleotide sequence ID" value="NZ_CP104562.2"/>
</dbReference>
<evidence type="ECO:0000313" key="3">
    <source>
        <dbReference type="Proteomes" id="UP001064933"/>
    </source>
</evidence>
<feature type="region of interest" description="Disordered" evidence="1">
    <location>
        <begin position="1"/>
        <end position="50"/>
    </location>
</feature>
<accession>A0ABY6B6R8</accession>
<dbReference type="Proteomes" id="UP001064933">
    <property type="component" value="Chromosome"/>
</dbReference>
<evidence type="ECO:0000313" key="2">
    <source>
        <dbReference type="EMBL" id="UXH80456.1"/>
    </source>
</evidence>
<dbReference type="EMBL" id="CP104562">
    <property type="protein sequence ID" value="UXH80456.1"/>
    <property type="molecule type" value="Genomic_DNA"/>
</dbReference>
<name>A0ABY6B6R8_9BURK</name>
<reference evidence="2" key="1">
    <citation type="submission" date="2022-10" db="EMBL/GenBank/DDBJ databases">
        <title>Characterization and whole genome sequencing of a new Roseateles species, isolated from fresh water.</title>
        <authorList>
            <person name="Guliayeva D.Y."/>
            <person name="Akhremchuk A.E."/>
            <person name="Sikolenko M.A."/>
            <person name="Valentovich L.N."/>
            <person name="Sidarenka A.V."/>
        </authorList>
    </citation>
    <scope>NUCLEOTIDE SEQUENCE</scope>
    <source>
        <strain evidence="2">BIM B-1768</strain>
    </source>
</reference>
<organism evidence="2 3">
    <name type="scientific">Roseateles amylovorans</name>
    <dbReference type="NCBI Taxonomy" id="2978473"/>
    <lineage>
        <taxon>Bacteria</taxon>
        <taxon>Pseudomonadati</taxon>
        <taxon>Pseudomonadota</taxon>
        <taxon>Betaproteobacteria</taxon>
        <taxon>Burkholderiales</taxon>
        <taxon>Sphaerotilaceae</taxon>
        <taxon>Roseateles</taxon>
    </lineage>
</organism>
<feature type="compositionally biased region" description="Basic residues" evidence="1">
    <location>
        <begin position="142"/>
        <end position="159"/>
    </location>
</feature>
<protein>
    <recommendedName>
        <fullName evidence="4">TRAM domain-containing protein</fullName>
    </recommendedName>
</protein>
<evidence type="ECO:0008006" key="4">
    <source>
        <dbReference type="Google" id="ProtNLM"/>
    </source>
</evidence>
<feature type="region of interest" description="Disordered" evidence="1">
    <location>
        <begin position="120"/>
        <end position="169"/>
    </location>
</feature>
<gene>
    <name evidence="2" type="ORF">N4261_11530</name>
</gene>
<sequence>MRPARALIRQHHHAAQDPANDKVTDAVILSESTERPRGARAGSSMQDRDDQRQLVTLGVEPLADEAIGGGGRLVEVDAFDPTDSFERGDPVARVEVVERFERMACIERIERRFERVSRTEPMAQDAGEGGGARSACADPKACARHTHRRAGSRHGRRAGRRDDGRAGVIDGPCRMVHAAERHASNGADAPKGMVLNGVWLPLAS</sequence>
<evidence type="ECO:0000256" key="1">
    <source>
        <dbReference type="SAM" id="MobiDB-lite"/>
    </source>
</evidence>
<keyword evidence="3" id="KW-1185">Reference proteome</keyword>